<dbReference type="Pfam" id="PF13569">
    <property type="entry name" value="DUF4132"/>
    <property type="match status" value="1"/>
</dbReference>
<evidence type="ECO:0000313" key="2">
    <source>
        <dbReference type="EMBL" id="MBB2894255.1"/>
    </source>
</evidence>
<comment type="caution">
    <text evidence="2">The sequence shown here is derived from an EMBL/GenBank/DDBJ whole genome shotgun (WGS) entry which is preliminary data.</text>
</comment>
<feature type="domain" description="DUF4132" evidence="1">
    <location>
        <begin position="859"/>
        <end position="1012"/>
    </location>
</feature>
<protein>
    <recommendedName>
        <fullName evidence="1">DUF4132 domain-containing protein</fullName>
    </recommendedName>
</protein>
<dbReference type="InterPro" id="IPR025406">
    <property type="entry name" value="DUF4132"/>
</dbReference>
<keyword evidence="3" id="KW-1185">Reference proteome</keyword>
<dbReference type="RefSeq" id="WP_183322727.1">
    <property type="nucleotide sequence ID" value="NZ_JACHVQ010000005.1"/>
</dbReference>
<accession>A0A839NGJ4</accession>
<evidence type="ECO:0000313" key="3">
    <source>
        <dbReference type="Proteomes" id="UP000559182"/>
    </source>
</evidence>
<dbReference type="InterPro" id="IPR016024">
    <property type="entry name" value="ARM-type_fold"/>
</dbReference>
<dbReference type="Proteomes" id="UP000559182">
    <property type="component" value="Unassembled WGS sequence"/>
</dbReference>
<reference evidence="2 3" key="1">
    <citation type="submission" date="2020-08" db="EMBL/GenBank/DDBJ databases">
        <title>Sequencing the genomes of 1000 actinobacteria strains.</title>
        <authorList>
            <person name="Klenk H.-P."/>
        </authorList>
    </citation>
    <scope>NUCLEOTIDE SEQUENCE [LARGE SCALE GENOMIC DNA]</scope>
    <source>
        <strain evidence="2 3">DSM 105369</strain>
    </source>
</reference>
<name>A0A839NGJ4_9MICO</name>
<dbReference type="EMBL" id="JACHVQ010000005">
    <property type="protein sequence ID" value="MBB2894255.1"/>
    <property type="molecule type" value="Genomic_DNA"/>
</dbReference>
<dbReference type="AlphaFoldDB" id="A0A839NGJ4"/>
<gene>
    <name evidence="2" type="ORF">FHU39_004297</name>
</gene>
<dbReference type="Gene3D" id="1.25.10.10">
    <property type="entry name" value="Leucine-rich Repeat Variant"/>
    <property type="match status" value="1"/>
</dbReference>
<dbReference type="SUPFAM" id="SSF48371">
    <property type="entry name" value="ARM repeat"/>
    <property type="match status" value="1"/>
</dbReference>
<organism evidence="2 3">
    <name type="scientific">Flexivirga oryzae</name>
    <dbReference type="NCBI Taxonomy" id="1794944"/>
    <lineage>
        <taxon>Bacteria</taxon>
        <taxon>Bacillati</taxon>
        <taxon>Actinomycetota</taxon>
        <taxon>Actinomycetes</taxon>
        <taxon>Micrococcales</taxon>
        <taxon>Dermacoccaceae</taxon>
        <taxon>Flexivirga</taxon>
    </lineage>
</organism>
<dbReference type="InterPro" id="IPR011989">
    <property type="entry name" value="ARM-like"/>
</dbReference>
<sequence length="1110" mass="120443">MTMDPSTGPGGLRAALGALVEPLAEVHPWLPAALIDFVLHSGSDAVLMLLEPPRTGSFESEEQRRQDRLLHARIGGYGTGSVEADRRAQRGFYQELGASTPAIQLRWYRVLAALHPQTTDDPLPLSALLHGYANAVTDGPSFGHPQLERLLEFAGHPPVAVLGRAFAASTEDELYGVRDLLTAMPGYADALTRHHDTVVESMRNAAGRGRLAVLGLLERQPLAVLRQYLQVLAEYAVSGSSEVRAAAQKLLAEAPATEVDDAFWRLAADGRPNERAHALRRLYERASDPDARERVLLAARSDRAASVRQVADDLPIETAPVQLPSAPTTSVDWQVSQSPELNLALRQLRDDLDLAAAEMSLTAPRGRAPGPDDPGVLGNDGLLDLTAAVLGTGTGADRSRVKWRWLASTTSFERFAQSDGVQLPALLRALQWFGLLRIEGSLSEYTVLGIHALHDARPEPPSFDDVARALTDLGVPRAAVVEAVCFQTLGAPWDRADLAGFVARHLPTILSLTEETHDRSALGDTEVEQRAAATELLGALDDPPERVVRQLGTAAVTGPQQIQRAARAALGDGPHAVAAVGNAIGHGRATVRTAGARWAAERHLSAAVPALERAVRAERSDTVRAAQLDALEALGRSVSEYVDRDALVGKARESAAEPLPDTLAWFPWPELPVVRWADSGAPVPPEVIRAHLVQSVRSKDPQPDVLLRRYCALYDPADRERLGDFVARSWIDADLAEVRRLERENEPILDPRIGSLIAAKGALAVAAACAGGGVTPLVQSYLNEWYGMRAAQCKALLTMLAWVDDPSAVNLLLAVGRKFRTPSIRKEAAALIEGMAERHGWTPDEFADRTIPEDVTGRKLKSVQREQTARLYEAMVSERLWSVPDWRRFTSHPVIAPLVSGLVWRAAPSDGAQPVVFTVGPDGRPLAVTGSVTELPPDTVVGLAHGSRLPAAEVEGWTAWLGARDAAPVLSQFGRAAYVVPDGQRRSTEIADFTGCLLTGFTLRNRAKKLGYQRGPTLEGGWFVRYEKTFVSTAVTVAIYFSGNVLPEDDLRIALTDIRFERSRPGRPARFLRLEKVPPVLVTEAYHDAADIAGRKNVPVADWRDRIRRS</sequence>
<proteinExistence type="predicted"/>
<evidence type="ECO:0000259" key="1">
    <source>
        <dbReference type="Pfam" id="PF13569"/>
    </source>
</evidence>